<dbReference type="STRING" id="1917485.BOO69_04315"/>
<dbReference type="KEGG" id="suam:BOO69_04315"/>
<dbReference type="OrthoDB" id="5729110at2"/>
<dbReference type="GO" id="GO:0030313">
    <property type="term" value="C:cell envelope"/>
    <property type="evidence" value="ECO:0007669"/>
    <property type="project" value="UniProtKB-SubCell"/>
</dbReference>
<proteinExistence type="predicted"/>
<evidence type="ECO:0000256" key="1">
    <source>
        <dbReference type="ARBA" id="ARBA00004196"/>
    </source>
</evidence>
<feature type="chain" id="PRO_5011977948" evidence="3">
    <location>
        <begin position="20"/>
        <end position="339"/>
    </location>
</feature>
<keyword evidence="6" id="KW-1185">Reference proteome</keyword>
<feature type="domain" description="Imelysin-like" evidence="4">
    <location>
        <begin position="35"/>
        <end position="316"/>
    </location>
</feature>
<dbReference type="InterPro" id="IPR018976">
    <property type="entry name" value="Imelysin-like"/>
</dbReference>
<protein>
    <submittedName>
        <fullName evidence="5">Peptidase M75</fullName>
    </submittedName>
</protein>
<keyword evidence="2 3" id="KW-0732">Signal</keyword>
<evidence type="ECO:0000259" key="4">
    <source>
        <dbReference type="Pfam" id="PF09375"/>
    </source>
</evidence>
<dbReference type="RefSeq" id="WP_071970646.1">
    <property type="nucleotide sequence ID" value="NZ_CP018076.1"/>
</dbReference>
<sequence length="339" mass="36479">MNRLTILATALLLPFGAFAQQDAPGMVADVVENHILPRVDALAEQAHTLADVAQEDCEIASPTLRAAYQDSFDAWVSASHLRFGPTEVGDRGFALAFWPDSRGATPRALAGLIADRDPVIDTPEGFAQVSIAARGFYALDYLIYDTDMTDRADGAYVCGLVRAVTGDIATTAGSIRADWHDSYAAEMTDPGPDAAYRSDQEVLQQLFTALTSGLEFTAETRLGRPLGTFERSYPARAEAWRSGRSARHVRLSLVSLRDLADRLAAGHPEVTQSLDDAFDKALARLDALDDPVFAGVAEPQSRLKIEVIQQDIEAIRSLARSDLGPTLGVAAGFNSLDGD</sequence>
<dbReference type="InterPro" id="IPR038352">
    <property type="entry name" value="Imelysin_sf"/>
</dbReference>
<dbReference type="Pfam" id="PF09375">
    <property type="entry name" value="Peptidase_M75"/>
    <property type="match status" value="1"/>
</dbReference>
<evidence type="ECO:0000313" key="5">
    <source>
        <dbReference type="EMBL" id="APE42732.1"/>
    </source>
</evidence>
<dbReference type="EMBL" id="CP018076">
    <property type="protein sequence ID" value="APE42732.1"/>
    <property type="molecule type" value="Genomic_DNA"/>
</dbReference>
<accession>A0A1J0WEJ5</accession>
<gene>
    <name evidence="5" type="ORF">BOO69_04315</name>
</gene>
<evidence type="ECO:0000256" key="2">
    <source>
        <dbReference type="ARBA" id="ARBA00022729"/>
    </source>
</evidence>
<feature type="signal peptide" evidence="3">
    <location>
        <begin position="1"/>
        <end position="19"/>
    </location>
</feature>
<dbReference type="Gene3D" id="1.20.1420.20">
    <property type="entry name" value="M75 peptidase, HXXE motif"/>
    <property type="match status" value="1"/>
</dbReference>
<organism evidence="5 6">
    <name type="scientific">Sulfitobacter alexandrii</name>
    <dbReference type="NCBI Taxonomy" id="1917485"/>
    <lineage>
        <taxon>Bacteria</taxon>
        <taxon>Pseudomonadati</taxon>
        <taxon>Pseudomonadota</taxon>
        <taxon>Alphaproteobacteria</taxon>
        <taxon>Rhodobacterales</taxon>
        <taxon>Roseobacteraceae</taxon>
        <taxon>Sulfitobacter</taxon>
    </lineage>
</organism>
<dbReference type="AlphaFoldDB" id="A0A1J0WEJ5"/>
<evidence type="ECO:0000313" key="6">
    <source>
        <dbReference type="Proteomes" id="UP000181897"/>
    </source>
</evidence>
<dbReference type="InterPro" id="IPR034984">
    <property type="entry name" value="Imelysin-like_IPPA"/>
</dbReference>
<dbReference type="CDD" id="cd14659">
    <property type="entry name" value="Imelysin-like_IPPA"/>
    <property type="match status" value="1"/>
</dbReference>
<evidence type="ECO:0000256" key="3">
    <source>
        <dbReference type="SAM" id="SignalP"/>
    </source>
</evidence>
<dbReference type="Proteomes" id="UP000181897">
    <property type="component" value="Chromosome"/>
</dbReference>
<comment type="subcellular location">
    <subcellularLocation>
        <location evidence="1">Cell envelope</location>
    </subcellularLocation>
</comment>
<name>A0A1J0WEJ5_9RHOB</name>
<reference evidence="5 6" key="1">
    <citation type="submission" date="2016-11" db="EMBL/GenBank/DDBJ databases">
        <title>Complete genome sequence of Sulfitobacter sp. AM1-D1, a toxic bacteria associated with marine dinoflagellate Alexandrium minutum in East China Sea.</title>
        <authorList>
            <person name="Yang Q."/>
            <person name="Zhang X."/>
            <person name="Tian X."/>
        </authorList>
    </citation>
    <scope>NUCLEOTIDE SEQUENCE [LARGE SCALE GENOMIC DNA]</scope>
    <source>
        <strain evidence="5 6">AM1-D1</strain>
    </source>
</reference>